<proteinExistence type="predicted"/>
<sequence>MSNLISPIRIVGLATVSQIADVKKEEPTIEELTKKIEELTKKVEELTGKVEELENRLNTRVEGLENRLKNLEQTTTTTTPTPPPLFSPCEQAVKDGDIKANKLEKCKYACEKPDKGVVEGKVVNETAFKKCMAKQ</sequence>
<name>A0A0S7Y480_UNCSA</name>
<dbReference type="EMBL" id="LIZX01000025">
    <property type="protein sequence ID" value="KPJ69402.1"/>
    <property type="molecule type" value="Genomic_DNA"/>
</dbReference>
<protein>
    <submittedName>
        <fullName evidence="2">Uncharacterized protein</fullName>
    </submittedName>
</protein>
<evidence type="ECO:0000256" key="1">
    <source>
        <dbReference type="SAM" id="MobiDB-lite"/>
    </source>
</evidence>
<evidence type="ECO:0000313" key="3">
    <source>
        <dbReference type="Proteomes" id="UP000051861"/>
    </source>
</evidence>
<organism evidence="2 3">
    <name type="scientific">candidate division WOR-1 bacterium DG_54_3</name>
    <dbReference type="NCBI Taxonomy" id="1703775"/>
    <lineage>
        <taxon>Bacteria</taxon>
        <taxon>Bacillati</taxon>
        <taxon>Saganbacteria</taxon>
    </lineage>
</organism>
<feature type="region of interest" description="Disordered" evidence="1">
    <location>
        <begin position="67"/>
        <end position="87"/>
    </location>
</feature>
<accession>A0A0S7Y480</accession>
<dbReference type="Proteomes" id="UP000051861">
    <property type="component" value="Unassembled WGS sequence"/>
</dbReference>
<reference evidence="2 3" key="1">
    <citation type="journal article" date="2015" name="Microbiome">
        <title>Genomic resolution of linkages in carbon, nitrogen, and sulfur cycling among widespread estuary sediment bacteria.</title>
        <authorList>
            <person name="Baker B.J."/>
            <person name="Lazar C.S."/>
            <person name="Teske A.P."/>
            <person name="Dick G.J."/>
        </authorList>
    </citation>
    <scope>NUCLEOTIDE SEQUENCE [LARGE SCALE GENOMIC DNA]</scope>
    <source>
        <strain evidence="2">DG_54_3</strain>
    </source>
</reference>
<dbReference type="AlphaFoldDB" id="A0A0S7Y480"/>
<gene>
    <name evidence="2" type="ORF">AMJ44_03965</name>
</gene>
<comment type="caution">
    <text evidence="2">The sequence shown here is derived from an EMBL/GenBank/DDBJ whole genome shotgun (WGS) entry which is preliminary data.</text>
</comment>
<evidence type="ECO:0000313" key="2">
    <source>
        <dbReference type="EMBL" id="KPJ69402.1"/>
    </source>
</evidence>
<dbReference type="Gene3D" id="1.20.1270.70">
    <property type="entry name" value="Designed single chain three-helix bundle"/>
    <property type="match status" value="1"/>
</dbReference>